<dbReference type="AlphaFoldDB" id="Q2IFZ8"/>
<evidence type="ECO:0000313" key="5">
    <source>
        <dbReference type="Proteomes" id="UP000001935"/>
    </source>
</evidence>
<evidence type="ECO:0000256" key="2">
    <source>
        <dbReference type="SAM" id="Phobius"/>
    </source>
</evidence>
<name>Q2IFZ8_ANADE</name>
<evidence type="ECO:0000259" key="3">
    <source>
        <dbReference type="PROSITE" id="PS50006"/>
    </source>
</evidence>
<protein>
    <submittedName>
        <fullName evidence="4">FHA domain containing protein</fullName>
    </submittedName>
</protein>
<dbReference type="Gene3D" id="2.60.200.20">
    <property type="match status" value="1"/>
</dbReference>
<evidence type="ECO:0000256" key="1">
    <source>
        <dbReference type="SAM" id="MobiDB-lite"/>
    </source>
</evidence>
<keyword evidence="2" id="KW-0812">Transmembrane</keyword>
<sequence>MKLVIEDAEGTRSVVPFEGDEVTVGRAAEGNTFHMADRDVSRRHARFVRAGGGVFVEDLGSLTGTRVNGERISARRRLREGDLVEIGAYDLALLPDVDAAGAGAPPPIPHGARTPDPSAGRRTPDPRATPPSGRPTPQGLSAPIFATPAAPAPAPAADAPPAPAARAPAPAPALASAAAAPAAAAPAPAVPAAPPAARPAPGAGRTVALAVIAGAVALALGLAAGWMVGRLGAAPVEPPGAPAAR</sequence>
<dbReference type="PROSITE" id="PS50006">
    <property type="entry name" value="FHA_DOMAIN"/>
    <property type="match status" value="1"/>
</dbReference>
<dbReference type="STRING" id="290397.Adeh_3741"/>
<proteinExistence type="predicted"/>
<keyword evidence="2" id="KW-1133">Transmembrane helix</keyword>
<feature type="transmembrane region" description="Helical" evidence="2">
    <location>
        <begin position="207"/>
        <end position="228"/>
    </location>
</feature>
<accession>Q2IFZ8</accession>
<dbReference type="CDD" id="cd00060">
    <property type="entry name" value="FHA"/>
    <property type="match status" value="1"/>
</dbReference>
<feature type="domain" description="FHA" evidence="3">
    <location>
        <begin position="22"/>
        <end position="72"/>
    </location>
</feature>
<dbReference type="InterPro" id="IPR000253">
    <property type="entry name" value="FHA_dom"/>
</dbReference>
<dbReference type="EMBL" id="CP000251">
    <property type="protein sequence ID" value="ABC83507.1"/>
    <property type="molecule type" value="Genomic_DNA"/>
</dbReference>
<keyword evidence="2" id="KW-0472">Membrane</keyword>
<dbReference type="HOGENOM" id="CLU_098930_0_0_7"/>
<evidence type="ECO:0000313" key="4">
    <source>
        <dbReference type="EMBL" id="ABC83507.1"/>
    </source>
</evidence>
<dbReference type="Proteomes" id="UP000001935">
    <property type="component" value="Chromosome"/>
</dbReference>
<dbReference type="KEGG" id="ade:Adeh_3741"/>
<dbReference type="InterPro" id="IPR050923">
    <property type="entry name" value="Cell_Proc_Reg/RNA_Proc"/>
</dbReference>
<dbReference type="SMART" id="SM00240">
    <property type="entry name" value="FHA"/>
    <property type="match status" value="1"/>
</dbReference>
<dbReference type="eggNOG" id="COG1716">
    <property type="taxonomic scope" value="Bacteria"/>
</dbReference>
<gene>
    <name evidence="4" type="ordered locus">Adeh_3741</name>
</gene>
<dbReference type="InterPro" id="IPR008984">
    <property type="entry name" value="SMAD_FHA_dom_sf"/>
</dbReference>
<reference evidence="4" key="1">
    <citation type="submission" date="2006-01" db="EMBL/GenBank/DDBJ databases">
        <title>Complete sequence of Anaeromyxobacter dehalogenans 2CP-C.</title>
        <authorList>
            <consortium name="US DOE Joint Genome Institute"/>
            <person name="Copeland A."/>
            <person name="Lucas S."/>
            <person name="Lapidus A."/>
            <person name="Barry K."/>
            <person name="Detter J.C."/>
            <person name="Glavina T."/>
            <person name="Hammon N."/>
            <person name="Israni S."/>
            <person name="Pitluck S."/>
            <person name="Brettin T."/>
            <person name="Bruce D."/>
            <person name="Han C."/>
            <person name="Tapia R."/>
            <person name="Gilna P."/>
            <person name="Kiss H."/>
            <person name="Schmutz J."/>
            <person name="Larimer F."/>
            <person name="Land M."/>
            <person name="Kyrpides N."/>
            <person name="Anderson I."/>
            <person name="Sanford R.A."/>
            <person name="Ritalahti K.M."/>
            <person name="Thomas H.S."/>
            <person name="Kirby J.R."/>
            <person name="Zhulin I.B."/>
            <person name="Loeffler F.E."/>
            <person name="Richardson P."/>
        </authorList>
    </citation>
    <scope>NUCLEOTIDE SEQUENCE</scope>
    <source>
        <strain evidence="4">2CP-C</strain>
    </source>
</reference>
<dbReference type="PANTHER" id="PTHR23308">
    <property type="entry name" value="NUCLEAR INHIBITOR OF PROTEIN PHOSPHATASE-1"/>
    <property type="match status" value="1"/>
</dbReference>
<feature type="region of interest" description="Disordered" evidence="1">
    <location>
        <begin position="100"/>
        <end position="168"/>
    </location>
</feature>
<dbReference type="SUPFAM" id="SSF49879">
    <property type="entry name" value="SMAD/FHA domain"/>
    <property type="match status" value="1"/>
</dbReference>
<organism evidence="4 5">
    <name type="scientific">Anaeromyxobacter dehalogenans (strain 2CP-C)</name>
    <dbReference type="NCBI Taxonomy" id="290397"/>
    <lineage>
        <taxon>Bacteria</taxon>
        <taxon>Pseudomonadati</taxon>
        <taxon>Myxococcota</taxon>
        <taxon>Myxococcia</taxon>
        <taxon>Myxococcales</taxon>
        <taxon>Cystobacterineae</taxon>
        <taxon>Anaeromyxobacteraceae</taxon>
        <taxon>Anaeromyxobacter</taxon>
    </lineage>
</organism>
<dbReference type="Pfam" id="PF00498">
    <property type="entry name" value="FHA"/>
    <property type="match status" value="1"/>
</dbReference>
<feature type="compositionally biased region" description="Pro residues" evidence="1">
    <location>
        <begin position="150"/>
        <end position="163"/>
    </location>
</feature>
<dbReference type="RefSeq" id="WP_011422789.1">
    <property type="nucleotide sequence ID" value="NC_007760.1"/>
</dbReference>
<dbReference type="OrthoDB" id="5486376at2"/>